<dbReference type="GO" id="GO:0055085">
    <property type="term" value="P:transmembrane transport"/>
    <property type="evidence" value="ECO:0007669"/>
    <property type="project" value="InterPro"/>
</dbReference>
<dbReference type="RefSeq" id="WP_012573301.1">
    <property type="nucleotide sequence ID" value="NC_011565.1"/>
</dbReference>
<dbReference type="InterPro" id="IPR035906">
    <property type="entry name" value="MetI-like_sf"/>
</dbReference>
<keyword evidence="2 5" id="KW-0812">Transmembrane</keyword>
<name>B6YQR8_AZOPC</name>
<dbReference type="Pfam" id="PF00528">
    <property type="entry name" value="BPD_transp_1"/>
    <property type="match status" value="1"/>
</dbReference>
<dbReference type="eggNOG" id="COG0581">
    <property type="taxonomic scope" value="Bacteria"/>
</dbReference>
<dbReference type="HOGENOM" id="CLU_033621_2_2_10"/>
<gene>
    <name evidence="7" type="ordered locus">CFPG_277</name>
</gene>
<evidence type="ECO:0000313" key="7">
    <source>
        <dbReference type="EMBL" id="BAG83540.1"/>
    </source>
</evidence>
<dbReference type="Gene3D" id="1.10.3720.10">
    <property type="entry name" value="MetI-like"/>
    <property type="match status" value="1"/>
</dbReference>
<dbReference type="AlphaFoldDB" id="B6YQR8"/>
<organism evidence="7 8">
    <name type="scientific">Azobacteroides pseudotrichonymphae genomovar. CFP2</name>
    <dbReference type="NCBI Taxonomy" id="511995"/>
    <lineage>
        <taxon>Bacteria</taxon>
        <taxon>Pseudomonadati</taxon>
        <taxon>Bacteroidota</taxon>
        <taxon>Bacteroidia</taxon>
        <taxon>Bacteroidales</taxon>
        <taxon>Candidatus Azobacteroides</taxon>
    </lineage>
</organism>
<sequence length="283" mass="30438">MKLKFIEEKFFNGLMVISTMIVFAFVGSIIWIILTRGLPALSWDMITKLPSGGFYLDGGGGILNAIVGSLLIVSGSTIVGLVVSVHVIFYINVFLPKDSKLSYFIRLSFDVLYGIPSIVYGAFAFIIMTFFGLKASLLGGILVITLLVIPIFVRSMDEVAKSVSKDLLDSIYSLGATKSEAGMIIGRQIAPGIITATLLSIGRAIGDTAGVMFTAGFTDNIPVVPWRDQAATLPLSVFFQLSSPIPEVREHAYAAALLLTIIVLLLSLSGRLAVGRLSRNKIN</sequence>
<dbReference type="InterPro" id="IPR000515">
    <property type="entry name" value="MetI-like"/>
</dbReference>
<dbReference type="Proteomes" id="UP000000723">
    <property type="component" value="Chromosome"/>
</dbReference>
<dbReference type="OrthoDB" id="9807065at2"/>
<comment type="similarity">
    <text evidence="5">Belongs to the binding-protein-dependent transport system permease family.</text>
</comment>
<feature type="transmembrane region" description="Helical" evidence="5">
    <location>
        <begin position="137"/>
        <end position="153"/>
    </location>
</feature>
<comment type="subcellular location">
    <subcellularLocation>
        <location evidence="1 5">Cell membrane</location>
        <topology evidence="1 5">Multi-pass membrane protein</topology>
    </subcellularLocation>
</comment>
<dbReference type="SUPFAM" id="SSF161098">
    <property type="entry name" value="MetI-like"/>
    <property type="match status" value="1"/>
</dbReference>
<dbReference type="EMBL" id="AP010656">
    <property type="protein sequence ID" value="BAG83540.1"/>
    <property type="molecule type" value="Genomic_DNA"/>
</dbReference>
<dbReference type="PANTHER" id="PTHR42922">
    <property type="entry name" value="PHOSPHATE TRANSPORT SYSTEM PERMEASE PROTEIN PSTA"/>
    <property type="match status" value="1"/>
</dbReference>
<feature type="transmembrane region" description="Helical" evidence="5">
    <location>
        <begin position="107"/>
        <end position="131"/>
    </location>
</feature>
<keyword evidence="4 5" id="KW-0472">Membrane</keyword>
<dbReference type="KEGG" id="aps:CFPG_277"/>
<dbReference type="InterPro" id="IPR051408">
    <property type="entry name" value="Phosphate_transprt_permease"/>
</dbReference>
<evidence type="ECO:0000256" key="2">
    <source>
        <dbReference type="ARBA" id="ARBA00022692"/>
    </source>
</evidence>
<keyword evidence="8" id="KW-1185">Reference proteome</keyword>
<proteinExistence type="inferred from homology"/>
<evidence type="ECO:0000259" key="6">
    <source>
        <dbReference type="PROSITE" id="PS50928"/>
    </source>
</evidence>
<feature type="transmembrane region" description="Helical" evidence="5">
    <location>
        <begin position="62"/>
        <end position="95"/>
    </location>
</feature>
<dbReference type="PROSITE" id="PS50928">
    <property type="entry name" value="ABC_TM1"/>
    <property type="match status" value="1"/>
</dbReference>
<dbReference type="CDD" id="cd06261">
    <property type="entry name" value="TM_PBP2"/>
    <property type="match status" value="1"/>
</dbReference>
<feature type="transmembrane region" description="Helical" evidence="5">
    <location>
        <begin position="12"/>
        <end position="34"/>
    </location>
</feature>
<evidence type="ECO:0000256" key="3">
    <source>
        <dbReference type="ARBA" id="ARBA00022989"/>
    </source>
</evidence>
<evidence type="ECO:0000313" key="8">
    <source>
        <dbReference type="Proteomes" id="UP000000723"/>
    </source>
</evidence>
<evidence type="ECO:0000256" key="1">
    <source>
        <dbReference type="ARBA" id="ARBA00004651"/>
    </source>
</evidence>
<evidence type="ECO:0000256" key="4">
    <source>
        <dbReference type="ARBA" id="ARBA00023136"/>
    </source>
</evidence>
<feature type="domain" description="ABC transmembrane type-1" evidence="6">
    <location>
        <begin position="66"/>
        <end position="270"/>
    </location>
</feature>
<protein>
    <submittedName>
        <fullName evidence="7">ABC-type phosphate transporter permease component PstA</fullName>
    </submittedName>
</protein>
<dbReference type="STRING" id="511995.CFPG_277"/>
<reference evidence="8" key="1">
    <citation type="journal article" date="2008" name="Science">
        <title>Genome of an endosymbiont coupling N2 fixation to cellulolysis within RT protist cells in termite gut.</title>
        <authorList>
            <person name="Hongoh Y."/>
            <person name="Sharma V.K."/>
            <person name="Prakash T."/>
            <person name="Noda S."/>
            <person name="Toh H."/>
            <person name="Taylor T.D."/>
            <person name="Kudo T."/>
            <person name="Sakaki Y."/>
            <person name="Toyoda A."/>
            <person name="Hattori M."/>
            <person name="Ohkuma M."/>
        </authorList>
    </citation>
    <scope>NUCLEOTIDE SEQUENCE [LARGE SCALE GENOMIC DNA]</scope>
</reference>
<dbReference type="PANTHER" id="PTHR42922:SF1">
    <property type="entry name" value="PHOSPHATE TRANSPORT SYSTEM PERMEASE PROTEIN PSTA"/>
    <property type="match status" value="1"/>
</dbReference>
<evidence type="ECO:0000256" key="5">
    <source>
        <dbReference type="RuleBase" id="RU363032"/>
    </source>
</evidence>
<dbReference type="GO" id="GO:0005886">
    <property type="term" value="C:plasma membrane"/>
    <property type="evidence" value="ECO:0007669"/>
    <property type="project" value="UniProtKB-SubCell"/>
</dbReference>
<keyword evidence="3 5" id="KW-1133">Transmembrane helix</keyword>
<feature type="transmembrane region" description="Helical" evidence="5">
    <location>
        <begin position="252"/>
        <end position="274"/>
    </location>
</feature>
<accession>B6YQR8</accession>
<keyword evidence="5" id="KW-0813">Transport</keyword>